<evidence type="ECO:0000256" key="1">
    <source>
        <dbReference type="SAM" id="MobiDB-lite"/>
    </source>
</evidence>
<feature type="region of interest" description="Disordered" evidence="1">
    <location>
        <begin position="48"/>
        <end position="97"/>
    </location>
</feature>
<gene>
    <name evidence="2" type="ORF">M378DRAFT_199873</name>
</gene>
<evidence type="ECO:0000313" key="2">
    <source>
        <dbReference type="EMBL" id="KIL60243.1"/>
    </source>
</evidence>
<keyword evidence="3" id="KW-1185">Reference proteome</keyword>
<evidence type="ECO:0000313" key="3">
    <source>
        <dbReference type="Proteomes" id="UP000054549"/>
    </source>
</evidence>
<dbReference type="AlphaFoldDB" id="A0A0C2WV81"/>
<dbReference type="Proteomes" id="UP000054549">
    <property type="component" value="Unassembled WGS sequence"/>
</dbReference>
<dbReference type="EMBL" id="KN818302">
    <property type="protein sequence ID" value="KIL60243.1"/>
    <property type="molecule type" value="Genomic_DNA"/>
</dbReference>
<feature type="compositionally biased region" description="Acidic residues" evidence="1">
    <location>
        <begin position="78"/>
        <end position="97"/>
    </location>
</feature>
<organism evidence="2 3">
    <name type="scientific">Amanita muscaria (strain Koide BX008)</name>
    <dbReference type="NCBI Taxonomy" id="946122"/>
    <lineage>
        <taxon>Eukaryota</taxon>
        <taxon>Fungi</taxon>
        <taxon>Dikarya</taxon>
        <taxon>Basidiomycota</taxon>
        <taxon>Agaricomycotina</taxon>
        <taxon>Agaricomycetes</taxon>
        <taxon>Agaricomycetidae</taxon>
        <taxon>Agaricales</taxon>
        <taxon>Pluteineae</taxon>
        <taxon>Amanitaceae</taxon>
        <taxon>Amanita</taxon>
    </lineage>
</organism>
<sequence length="137" mass="15354">MPPIRSPTEQQKSARRGIYSYHRSAKERAAMDALVEFVSDTENDEKMIRRTVRQPIPRKPRFGSPAPRPDIDYSGTEADSDAGEQDTDSEIESEASEDLEWRAAIARRAEVIAAKHAAQNIATLAQWLTDLNFAPTL</sequence>
<dbReference type="InParanoid" id="A0A0C2WV81"/>
<proteinExistence type="predicted"/>
<protein>
    <submittedName>
        <fullName evidence="2">Uncharacterized protein</fullName>
    </submittedName>
</protein>
<feature type="compositionally biased region" description="Basic residues" evidence="1">
    <location>
        <begin position="49"/>
        <end position="61"/>
    </location>
</feature>
<dbReference type="HOGENOM" id="CLU_1824830_0_0_1"/>
<accession>A0A0C2WV81</accession>
<name>A0A0C2WV81_AMAMK</name>
<reference evidence="2 3" key="1">
    <citation type="submission" date="2014-04" db="EMBL/GenBank/DDBJ databases">
        <title>Evolutionary Origins and Diversification of the Mycorrhizal Mutualists.</title>
        <authorList>
            <consortium name="DOE Joint Genome Institute"/>
            <consortium name="Mycorrhizal Genomics Consortium"/>
            <person name="Kohler A."/>
            <person name="Kuo A."/>
            <person name="Nagy L.G."/>
            <person name="Floudas D."/>
            <person name="Copeland A."/>
            <person name="Barry K.W."/>
            <person name="Cichocki N."/>
            <person name="Veneault-Fourrey C."/>
            <person name="LaButti K."/>
            <person name="Lindquist E.A."/>
            <person name="Lipzen A."/>
            <person name="Lundell T."/>
            <person name="Morin E."/>
            <person name="Murat C."/>
            <person name="Riley R."/>
            <person name="Ohm R."/>
            <person name="Sun H."/>
            <person name="Tunlid A."/>
            <person name="Henrissat B."/>
            <person name="Grigoriev I.V."/>
            <person name="Hibbett D.S."/>
            <person name="Martin F."/>
        </authorList>
    </citation>
    <scope>NUCLEOTIDE SEQUENCE [LARGE SCALE GENOMIC DNA]</scope>
    <source>
        <strain evidence="2 3">Koide BX008</strain>
    </source>
</reference>